<keyword evidence="2" id="KW-0732">Signal</keyword>
<feature type="domain" description="Peptidase A2" evidence="3">
    <location>
        <begin position="77"/>
        <end position="157"/>
    </location>
</feature>
<keyword evidence="4" id="KW-0645">Protease</keyword>
<dbReference type="OrthoDB" id="7595324at2"/>
<evidence type="ECO:0000256" key="1">
    <source>
        <dbReference type="ARBA" id="ARBA00022801"/>
    </source>
</evidence>
<feature type="chain" id="PRO_5021282950" evidence="2">
    <location>
        <begin position="22"/>
        <end position="175"/>
    </location>
</feature>
<keyword evidence="5" id="KW-1185">Reference proteome</keyword>
<comment type="caution">
    <text evidence="4">The sequence shown here is derived from an EMBL/GenBank/DDBJ whole genome shotgun (WGS) entry which is preliminary data.</text>
</comment>
<dbReference type="RefSeq" id="WP_139939280.1">
    <property type="nucleotide sequence ID" value="NZ_JBHSYP010000003.1"/>
</dbReference>
<dbReference type="Gene3D" id="2.40.70.10">
    <property type="entry name" value="Acid Proteases"/>
    <property type="match status" value="1"/>
</dbReference>
<dbReference type="InterPro" id="IPR021109">
    <property type="entry name" value="Peptidase_aspartic_dom_sf"/>
</dbReference>
<dbReference type="InterPro" id="IPR034122">
    <property type="entry name" value="Retropepsin-like_bacterial"/>
</dbReference>
<dbReference type="AlphaFoldDB" id="A0A501PNK8"/>
<sequence>MNAGKIFFGFLLLTVVVAVMADTSDQPEGQKELPHFAGKVRPVEQRVMASQMPDEVRIPRGEGGHYWTDAYVEDGSITFVVDTGASHIALSYEDAEAIGLDPSDLEFDGAVSTANGTAAVARVTLSSVRIGNIEMYDVPAIVSSPGALPVSLLGMSFLNRLSSFEVEQRDLVLRY</sequence>
<dbReference type="Proteomes" id="UP000319148">
    <property type="component" value="Unassembled WGS sequence"/>
</dbReference>
<dbReference type="EC" id="3.4.23.-" evidence="4"/>
<evidence type="ECO:0000313" key="5">
    <source>
        <dbReference type="Proteomes" id="UP000319148"/>
    </source>
</evidence>
<protein>
    <submittedName>
        <fullName evidence="4">TIGR02281 family clan AA aspartic protease</fullName>
        <ecNumber evidence="4">3.4.23.-</ecNumber>
    </submittedName>
</protein>
<evidence type="ECO:0000313" key="4">
    <source>
        <dbReference type="EMBL" id="TPD61697.1"/>
    </source>
</evidence>
<dbReference type="GO" id="GO:0006508">
    <property type="term" value="P:proteolysis"/>
    <property type="evidence" value="ECO:0007669"/>
    <property type="project" value="UniProtKB-KW"/>
</dbReference>
<keyword evidence="1 4" id="KW-0378">Hydrolase</keyword>
<organism evidence="4 5">
    <name type="scientific">Emcibacter nanhaiensis</name>
    <dbReference type="NCBI Taxonomy" id="1505037"/>
    <lineage>
        <taxon>Bacteria</taxon>
        <taxon>Pseudomonadati</taxon>
        <taxon>Pseudomonadota</taxon>
        <taxon>Alphaproteobacteria</taxon>
        <taxon>Emcibacterales</taxon>
        <taxon>Emcibacteraceae</taxon>
        <taxon>Emcibacter</taxon>
    </lineage>
</organism>
<dbReference type="InterPro" id="IPR011969">
    <property type="entry name" value="Clan_AA_Asp_peptidase_C"/>
</dbReference>
<dbReference type="GO" id="GO:0004190">
    <property type="term" value="F:aspartic-type endopeptidase activity"/>
    <property type="evidence" value="ECO:0007669"/>
    <property type="project" value="InterPro"/>
</dbReference>
<dbReference type="EMBL" id="VFIY01000005">
    <property type="protein sequence ID" value="TPD61697.1"/>
    <property type="molecule type" value="Genomic_DNA"/>
</dbReference>
<evidence type="ECO:0000259" key="3">
    <source>
        <dbReference type="PROSITE" id="PS50175"/>
    </source>
</evidence>
<dbReference type="SUPFAM" id="SSF50630">
    <property type="entry name" value="Acid proteases"/>
    <property type="match status" value="1"/>
</dbReference>
<evidence type="ECO:0000256" key="2">
    <source>
        <dbReference type="SAM" id="SignalP"/>
    </source>
</evidence>
<proteinExistence type="predicted"/>
<name>A0A501PNK8_9PROT</name>
<reference evidence="5" key="1">
    <citation type="submission" date="2019-06" db="EMBL/GenBank/DDBJ databases">
        <title>The complete genome of Emcibacter congregatus ZYLT.</title>
        <authorList>
            <person name="Zhao Z."/>
        </authorList>
    </citation>
    <scope>NUCLEOTIDE SEQUENCE [LARGE SCALE GENOMIC DNA]</scope>
    <source>
        <strain evidence="5">MCCC 1A06723</strain>
    </source>
</reference>
<accession>A0A501PNK8</accession>
<dbReference type="InterPro" id="IPR001995">
    <property type="entry name" value="Peptidase_A2_cat"/>
</dbReference>
<dbReference type="NCBIfam" id="TIGR02281">
    <property type="entry name" value="clan_AA_DTGA"/>
    <property type="match status" value="1"/>
</dbReference>
<dbReference type="InterPro" id="IPR001969">
    <property type="entry name" value="Aspartic_peptidase_AS"/>
</dbReference>
<dbReference type="PROSITE" id="PS50175">
    <property type="entry name" value="ASP_PROT_RETROV"/>
    <property type="match status" value="1"/>
</dbReference>
<dbReference type="PROSITE" id="PS00141">
    <property type="entry name" value="ASP_PROTEASE"/>
    <property type="match status" value="1"/>
</dbReference>
<dbReference type="Pfam" id="PF13975">
    <property type="entry name" value="gag-asp_proteas"/>
    <property type="match status" value="1"/>
</dbReference>
<feature type="signal peptide" evidence="2">
    <location>
        <begin position="1"/>
        <end position="21"/>
    </location>
</feature>
<dbReference type="CDD" id="cd05483">
    <property type="entry name" value="retropepsin_like_bacteria"/>
    <property type="match status" value="1"/>
</dbReference>
<gene>
    <name evidence="4" type="ORF">FIV46_05655</name>
</gene>